<feature type="compositionally biased region" description="Low complexity" evidence="1">
    <location>
        <begin position="816"/>
        <end position="827"/>
    </location>
</feature>
<feature type="compositionally biased region" description="Low complexity" evidence="1">
    <location>
        <begin position="70"/>
        <end position="92"/>
    </location>
</feature>
<feature type="compositionally biased region" description="Basic residues" evidence="1">
    <location>
        <begin position="518"/>
        <end position="527"/>
    </location>
</feature>
<dbReference type="OrthoDB" id="610608at2759"/>
<organism evidence="2 3">
    <name type="scientific">Diaporthe helianthi</name>
    <dbReference type="NCBI Taxonomy" id="158607"/>
    <lineage>
        <taxon>Eukaryota</taxon>
        <taxon>Fungi</taxon>
        <taxon>Dikarya</taxon>
        <taxon>Ascomycota</taxon>
        <taxon>Pezizomycotina</taxon>
        <taxon>Sordariomycetes</taxon>
        <taxon>Sordariomycetidae</taxon>
        <taxon>Diaporthales</taxon>
        <taxon>Diaporthaceae</taxon>
        <taxon>Diaporthe</taxon>
    </lineage>
</organism>
<feature type="compositionally biased region" description="Basic and acidic residues" evidence="1">
    <location>
        <begin position="488"/>
        <end position="499"/>
    </location>
</feature>
<feature type="compositionally biased region" description="Polar residues" evidence="1">
    <location>
        <begin position="216"/>
        <end position="225"/>
    </location>
</feature>
<feature type="compositionally biased region" description="Basic and acidic residues" evidence="1">
    <location>
        <begin position="1"/>
        <end position="17"/>
    </location>
</feature>
<gene>
    <name evidence="2" type="ORF">DHEL01_v206375</name>
</gene>
<protein>
    <submittedName>
        <fullName evidence="2">Uncharacterized protein</fullName>
    </submittedName>
</protein>
<feature type="compositionally biased region" description="Polar residues" evidence="1">
    <location>
        <begin position="718"/>
        <end position="728"/>
    </location>
</feature>
<keyword evidence="3" id="KW-1185">Reference proteome</keyword>
<evidence type="ECO:0000313" key="2">
    <source>
        <dbReference type="EMBL" id="POS75237.1"/>
    </source>
</evidence>
<feature type="compositionally biased region" description="Basic and acidic residues" evidence="1">
    <location>
        <begin position="828"/>
        <end position="848"/>
    </location>
</feature>
<name>A0A2P5HYB7_DIAHE</name>
<accession>A0A2P5HYB7</accession>
<dbReference type="AlphaFoldDB" id="A0A2P5HYB7"/>
<dbReference type="EMBL" id="MAVT02000513">
    <property type="protein sequence ID" value="POS75237.1"/>
    <property type="molecule type" value="Genomic_DNA"/>
</dbReference>
<feature type="region of interest" description="Disordered" evidence="1">
    <location>
        <begin position="471"/>
        <end position="527"/>
    </location>
</feature>
<feature type="region of interest" description="Disordered" evidence="1">
    <location>
        <begin position="1"/>
        <end position="41"/>
    </location>
</feature>
<comment type="caution">
    <text evidence="2">The sequence shown here is derived from an EMBL/GenBank/DDBJ whole genome shotgun (WGS) entry which is preliminary data.</text>
</comment>
<feature type="region of interest" description="Disordered" evidence="1">
    <location>
        <begin position="65"/>
        <end position="100"/>
    </location>
</feature>
<dbReference type="InParanoid" id="A0A2P5HYB7"/>
<feature type="region of interest" description="Disordered" evidence="1">
    <location>
        <begin position="186"/>
        <end position="245"/>
    </location>
</feature>
<evidence type="ECO:0000313" key="3">
    <source>
        <dbReference type="Proteomes" id="UP000094444"/>
    </source>
</evidence>
<feature type="compositionally biased region" description="Low complexity" evidence="1">
    <location>
        <begin position="700"/>
        <end position="711"/>
    </location>
</feature>
<dbReference type="Proteomes" id="UP000094444">
    <property type="component" value="Unassembled WGS sequence"/>
</dbReference>
<feature type="region of interest" description="Disordered" evidence="1">
    <location>
        <begin position="805"/>
        <end position="848"/>
    </location>
</feature>
<evidence type="ECO:0000256" key="1">
    <source>
        <dbReference type="SAM" id="MobiDB-lite"/>
    </source>
</evidence>
<proteinExistence type="predicted"/>
<dbReference type="STRING" id="158607.A0A2P5HYB7"/>
<feature type="region of interest" description="Disordered" evidence="1">
    <location>
        <begin position="375"/>
        <end position="412"/>
    </location>
</feature>
<sequence length="941" mass="103856">MDKNSRPSHPTEEEARWTSRPASPHGDNMLEAQTQTHVPLQPLQYFLEGPRTTSPPLSILEKAMDSSLDSHSGNSAHSTTSSLSRASTLNSTVTTQSQDTAITEFSRDSSYWDDTISNSVPRSLTLPVISAFPGDRIPRPTGGTSGILDSNTPLFEQKSLFSYGSILTGPPRQFGRGHINRQLRWPGREEEETPSNNSNHKPTRHLTFPIEESRSPTRPNSTSWSILEDDKYTEAPDPPNMGDPVPKSETIPDTNARCNEVRQDVIPNGADFGSLKPEADIYLQERLGWDQVLTFCTAVPYHSTQSPAPQGRKNPWSTVMARKVPEIAENRVPKYSHVEYGQRCSNNGGKLLINSSDFSLETATGNGGFNGFVFQKQGEGYGQSHPSKPDDENGLSFEEPREPLSPESEANTGLLHEYSSAESEDEDDSAYDTLVQSITCLVMDSSAVGNAEERGVPIEFYGTGNLAECQIQSGGQDDKSCRQGGRKRPNEERRGRNGDDGDGDDLGDNPEGQSSTQKIKKLKTGRKAHSLSCPFRKRNPTRFNVRDKGGCALASFPSFSMLKGDEDPEDGITVEVLSALKARTREDSIREWPELWHCLFPDDDLDKIPESDFEPPIEWDEVRDHSYHEDSLHKFVNNIDDRQMVTDHGFRYFVEVLGQCRDTRLEKNSKGRPYQGEGRHERDRYFVEMVNTLLIERQSSSRAPESGSSAAFEPPRQEMSNPSGYNFDNQSSFGIHDQYIMDSQFPMTYPSNPVYGSHTPFGLDGSSQIPAPNDSYLSSEAVSQLTRPQLATKFSFVAMQNGRPCSPAGGGGHRLSAQYSSSGVSSQRSRDSGDLRTLQTEDTRETQDTHYSQFLQDHGETIESFHNQAHPRPDDGRPGGHGGACGGCQQCCPAEIPDQVQGLPEFSLCGISGGTIGAVMPGKSLYISNSDEELSPAAETR</sequence>
<reference evidence="2" key="1">
    <citation type="submission" date="2017-09" db="EMBL/GenBank/DDBJ databases">
        <title>Polyketide synthases of a Diaporthe helianthi virulent isolate.</title>
        <authorList>
            <person name="Baroncelli R."/>
        </authorList>
    </citation>
    <scope>NUCLEOTIDE SEQUENCE [LARGE SCALE GENOMIC DNA]</scope>
    <source>
        <strain evidence="2">7/96</strain>
    </source>
</reference>
<feature type="region of interest" description="Disordered" evidence="1">
    <location>
        <begin position="697"/>
        <end position="728"/>
    </location>
</feature>